<proteinExistence type="predicted"/>
<keyword evidence="2" id="KW-1003">Cell membrane</keyword>
<dbReference type="Proteomes" id="UP000621560">
    <property type="component" value="Unassembled WGS sequence"/>
</dbReference>
<accession>A0A927BW04</accession>
<dbReference type="GO" id="GO:0005886">
    <property type="term" value="C:plasma membrane"/>
    <property type="evidence" value="ECO:0007669"/>
    <property type="project" value="UniProtKB-SubCell"/>
</dbReference>
<organism evidence="8 9">
    <name type="scientific">Paenibacillus sabuli</name>
    <dbReference type="NCBI Taxonomy" id="2772509"/>
    <lineage>
        <taxon>Bacteria</taxon>
        <taxon>Bacillati</taxon>
        <taxon>Bacillota</taxon>
        <taxon>Bacilli</taxon>
        <taxon>Bacillales</taxon>
        <taxon>Paenibacillaceae</taxon>
        <taxon>Paenibacillus</taxon>
    </lineage>
</organism>
<sequence length="98" mass="10842">MKWKKPIGRLRTIGWAEGLSFLILLSIAMPMKYVLDIPEAVSVVGMLHGVLFVLYMLAVAHVTWTERWSAGRVAGAILAAFLPFGPFVMDAKLLRSKA</sequence>
<dbReference type="Pfam" id="PF12823">
    <property type="entry name" value="DUF3817"/>
    <property type="match status" value="1"/>
</dbReference>
<evidence type="ECO:0000256" key="2">
    <source>
        <dbReference type="ARBA" id="ARBA00022475"/>
    </source>
</evidence>
<evidence type="ECO:0000256" key="6">
    <source>
        <dbReference type="SAM" id="Phobius"/>
    </source>
</evidence>
<protein>
    <submittedName>
        <fullName evidence="8">DUF3817 domain-containing protein</fullName>
    </submittedName>
</protein>
<reference evidence="8" key="1">
    <citation type="submission" date="2020-09" db="EMBL/GenBank/DDBJ databases">
        <title>A novel bacterium of genus Paenibacillus, isolated from South China Sea.</title>
        <authorList>
            <person name="Huang H."/>
            <person name="Mo K."/>
            <person name="Hu Y."/>
        </authorList>
    </citation>
    <scope>NUCLEOTIDE SEQUENCE</scope>
    <source>
        <strain evidence="8">IB182496</strain>
    </source>
</reference>
<comment type="subcellular location">
    <subcellularLocation>
        <location evidence="1">Cell membrane</location>
        <topology evidence="1">Multi-pass membrane protein</topology>
    </subcellularLocation>
</comment>
<dbReference type="PANTHER" id="PTHR40077:SF1">
    <property type="entry name" value="MEMBRANE PROTEIN"/>
    <property type="match status" value="1"/>
</dbReference>
<keyword evidence="5 6" id="KW-0472">Membrane</keyword>
<name>A0A927BW04_9BACL</name>
<dbReference type="RefSeq" id="WP_190919573.1">
    <property type="nucleotide sequence ID" value="NZ_JACXIZ010000027.1"/>
</dbReference>
<evidence type="ECO:0000256" key="5">
    <source>
        <dbReference type="ARBA" id="ARBA00023136"/>
    </source>
</evidence>
<dbReference type="InterPro" id="IPR023845">
    <property type="entry name" value="DUF3817_TM"/>
</dbReference>
<gene>
    <name evidence="8" type="ORF">IDH44_16355</name>
</gene>
<feature type="transmembrane region" description="Helical" evidence="6">
    <location>
        <begin position="40"/>
        <end position="58"/>
    </location>
</feature>
<feature type="domain" description="DUF3817" evidence="7">
    <location>
        <begin position="8"/>
        <end position="94"/>
    </location>
</feature>
<comment type="caution">
    <text evidence="8">The sequence shown here is derived from an EMBL/GenBank/DDBJ whole genome shotgun (WGS) entry which is preliminary data.</text>
</comment>
<evidence type="ECO:0000256" key="1">
    <source>
        <dbReference type="ARBA" id="ARBA00004651"/>
    </source>
</evidence>
<feature type="transmembrane region" description="Helical" evidence="6">
    <location>
        <begin position="70"/>
        <end position="89"/>
    </location>
</feature>
<feature type="transmembrane region" description="Helical" evidence="6">
    <location>
        <begin position="12"/>
        <end position="34"/>
    </location>
</feature>
<dbReference type="EMBL" id="JACXIZ010000027">
    <property type="protein sequence ID" value="MBD2846770.1"/>
    <property type="molecule type" value="Genomic_DNA"/>
</dbReference>
<keyword evidence="9" id="KW-1185">Reference proteome</keyword>
<evidence type="ECO:0000256" key="4">
    <source>
        <dbReference type="ARBA" id="ARBA00022989"/>
    </source>
</evidence>
<keyword evidence="4 6" id="KW-1133">Transmembrane helix</keyword>
<dbReference type="PANTHER" id="PTHR40077">
    <property type="entry name" value="MEMBRANE PROTEIN-RELATED"/>
    <property type="match status" value="1"/>
</dbReference>
<evidence type="ECO:0000313" key="9">
    <source>
        <dbReference type="Proteomes" id="UP000621560"/>
    </source>
</evidence>
<dbReference type="AlphaFoldDB" id="A0A927BW04"/>
<evidence type="ECO:0000313" key="8">
    <source>
        <dbReference type="EMBL" id="MBD2846770.1"/>
    </source>
</evidence>
<keyword evidence="3 6" id="KW-0812">Transmembrane</keyword>
<evidence type="ECO:0000256" key="3">
    <source>
        <dbReference type="ARBA" id="ARBA00022692"/>
    </source>
</evidence>
<evidence type="ECO:0000259" key="7">
    <source>
        <dbReference type="Pfam" id="PF12823"/>
    </source>
</evidence>
<dbReference type="NCBIfam" id="TIGR03954">
    <property type="entry name" value="integ_memb_HG"/>
    <property type="match status" value="1"/>
</dbReference>